<reference evidence="5 6" key="1">
    <citation type="journal article" date="2015" name="Genome Announc.">
        <title>Expanding the biotechnology potential of lactobacilli through comparative genomics of 213 strains and associated genera.</title>
        <authorList>
            <person name="Sun Z."/>
            <person name="Harris H.M."/>
            <person name="McCann A."/>
            <person name="Guo C."/>
            <person name="Argimon S."/>
            <person name="Zhang W."/>
            <person name="Yang X."/>
            <person name="Jeffery I.B."/>
            <person name="Cooney J.C."/>
            <person name="Kagawa T.F."/>
            <person name="Liu W."/>
            <person name="Song Y."/>
            <person name="Salvetti E."/>
            <person name="Wrobel A."/>
            <person name="Rasinkangas P."/>
            <person name="Parkhill J."/>
            <person name="Rea M.C."/>
            <person name="O'Sullivan O."/>
            <person name="Ritari J."/>
            <person name="Douillard F.P."/>
            <person name="Paul Ross R."/>
            <person name="Yang R."/>
            <person name="Briner A.E."/>
            <person name="Felis G.E."/>
            <person name="de Vos W.M."/>
            <person name="Barrangou R."/>
            <person name="Klaenhammer T.R."/>
            <person name="Caufield P.W."/>
            <person name="Cui Y."/>
            <person name="Zhang H."/>
            <person name="O'Toole P.W."/>
        </authorList>
    </citation>
    <scope>NUCLEOTIDE SEQUENCE [LARGE SCALE GENOMIC DNA]</scope>
    <source>
        <strain evidence="5 6">ATCC 53295</strain>
    </source>
</reference>
<keyword evidence="6" id="KW-1185">Reference proteome</keyword>
<organism evidence="5 6">
    <name type="scientific">Levilactobacillus parabrevis ATCC 53295</name>
    <dbReference type="NCBI Taxonomy" id="1267003"/>
    <lineage>
        <taxon>Bacteria</taxon>
        <taxon>Bacillati</taxon>
        <taxon>Bacillota</taxon>
        <taxon>Bacilli</taxon>
        <taxon>Lactobacillales</taxon>
        <taxon>Lactobacillaceae</taxon>
        <taxon>Levilactobacillus</taxon>
    </lineage>
</organism>
<evidence type="ECO:0000259" key="4">
    <source>
        <dbReference type="PROSITE" id="PS50932"/>
    </source>
</evidence>
<dbReference type="PANTHER" id="PTHR30146">
    <property type="entry name" value="LACI-RELATED TRANSCRIPTIONAL REPRESSOR"/>
    <property type="match status" value="1"/>
</dbReference>
<name>A0A0R1GQU6_9LACO</name>
<feature type="domain" description="HTH lacI-type" evidence="4">
    <location>
        <begin position="7"/>
        <end position="62"/>
    </location>
</feature>
<keyword evidence="3" id="KW-0804">Transcription</keyword>
<gene>
    <name evidence="5" type="ORF">FD07_GL000819</name>
</gene>
<comment type="caution">
    <text evidence="5">The sequence shown here is derived from an EMBL/GenBank/DDBJ whole genome shotgun (WGS) entry which is preliminary data.</text>
</comment>
<dbReference type="GO" id="GO:0003700">
    <property type="term" value="F:DNA-binding transcription factor activity"/>
    <property type="evidence" value="ECO:0007669"/>
    <property type="project" value="TreeGrafter"/>
</dbReference>
<dbReference type="eggNOG" id="COG1609">
    <property type="taxonomic scope" value="Bacteria"/>
</dbReference>
<dbReference type="Gene3D" id="1.10.260.40">
    <property type="entry name" value="lambda repressor-like DNA-binding domains"/>
    <property type="match status" value="1"/>
</dbReference>
<dbReference type="Proteomes" id="UP000051176">
    <property type="component" value="Unassembled WGS sequence"/>
</dbReference>
<keyword evidence="2" id="KW-0238">DNA-binding</keyword>
<evidence type="ECO:0000256" key="2">
    <source>
        <dbReference type="ARBA" id="ARBA00023125"/>
    </source>
</evidence>
<dbReference type="Pfam" id="PF00356">
    <property type="entry name" value="LacI"/>
    <property type="match status" value="1"/>
</dbReference>
<dbReference type="AlphaFoldDB" id="A0A0R1GQU6"/>
<evidence type="ECO:0000313" key="6">
    <source>
        <dbReference type="Proteomes" id="UP000051176"/>
    </source>
</evidence>
<evidence type="ECO:0000256" key="1">
    <source>
        <dbReference type="ARBA" id="ARBA00023015"/>
    </source>
</evidence>
<evidence type="ECO:0000313" key="5">
    <source>
        <dbReference type="EMBL" id="KRK36438.1"/>
    </source>
</evidence>
<dbReference type="PATRIC" id="fig|1267003.4.peg.870"/>
<dbReference type="Pfam" id="PF13377">
    <property type="entry name" value="Peripla_BP_3"/>
    <property type="match status" value="1"/>
</dbReference>
<evidence type="ECO:0000256" key="3">
    <source>
        <dbReference type="ARBA" id="ARBA00023163"/>
    </source>
</evidence>
<dbReference type="PROSITE" id="PS50932">
    <property type="entry name" value="HTH_LACI_2"/>
    <property type="match status" value="1"/>
</dbReference>
<dbReference type="InterPro" id="IPR046335">
    <property type="entry name" value="LacI/GalR-like_sensor"/>
</dbReference>
<dbReference type="SMART" id="SM00354">
    <property type="entry name" value="HTH_LACI"/>
    <property type="match status" value="1"/>
</dbReference>
<dbReference type="InterPro" id="IPR028082">
    <property type="entry name" value="Peripla_BP_I"/>
</dbReference>
<accession>A0A0R1GQU6</accession>
<dbReference type="SUPFAM" id="SSF47413">
    <property type="entry name" value="lambda repressor-like DNA-binding domains"/>
    <property type="match status" value="1"/>
</dbReference>
<keyword evidence="1" id="KW-0805">Transcription regulation</keyword>
<dbReference type="GO" id="GO:0000976">
    <property type="term" value="F:transcription cis-regulatory region binding"/>
    <property type="evidence" value="ECO:0007669"/>
    <property type="project" value="TreeGrafter"/>
</dbReference>
<proteinExistence type="predicted"/>
<dbReference type="EMBL" id="AZCZ01000021">
    <property type="protein sequence ID" value="KRK36438.1"/>
    <property type="molecule type" value="Genomic_DNA"/>
</dbReference>
<dbReference type="PANTHER" id="PTHR30146:SF109">
    <property type="entry name" value="HTH-TYPE TRANSCRIPTIONAL REGULATOR GALS"/>
    <property type="match status" value="1"/>
</dbReference>
<dbReference type="InterPro" id="IPR010982">
    <property type="entry name" value="Lambda_DNA-bd_dom_sf"/>
</dbReference>
<dbReference type="SUPFAM" id="SSF53822">
    <property type="entry name" value="Periplasmic binding protein-like I"/>
    <property type="match status" value="1"/>
</dbReference>
<sequence length="328" mass="35302">MEVVMKPTIKDIAAKSGFSIATVSRVLGNKTGSYSEKTQIKILKVAKELGYRKNSVAVDLVKKRSDVIALIINATPTNFSTQIIDGIQQRASELGQGVIILYAGNRDNGLQHKAIITALERSVTGILLAAIEPDEQDLALLKASRIPYCFVSLYLGTRDILAVSSDNRDLAYQATQYLIDRGHTRISLVGIDGYHTGSQRQAGYRDAMAANQLTAADILSGDYSYESGVKLLQQVHDQGVTAVIAASDMVAAGLLTAAQQQGLTIPRDLSIMSIDGTIICQITTPALTSVTQDFYRIGSQSVNKVMGQPAEDFIPVVITERASVAVQK</sequence>
<protein>
    <submittedName>
        <fullName evidence="5">Transcriptional regulator, LacI family</fullName>
    </submittedName>
</protein>
<dbReference type="Gene3D" id="3.40.50.2300">
    <property type="match status" value="2"/>
</dbReference>
<dbReference type="CDD" id="cd01392">
    <property type="entry name" value="HTH_LacI"/>
    <property type="match status" value="1"/>
</dbReference>
<dbReference type="STRING" id="357278.IV61_GL000888"/>
<dbReference type="InterPro" id="IPR000843">
    <property type="entry name" value="HTH_LacI"/>
</dbReference>